<keyword evidence="4 8" id="KW-1003">Cell membrane</keyword>
<evidence type="ECO:0000256" key="5">
    <source>
        <dbReference type="ARBA" id="ARBA00022692"/>
    </source>
</evidence>
<feature type="transmembrane region" description="Helical" evidence="8">
    <location>
        <begin position="82"/>
        <end position="103"/>
    </location>
</feature>
<comment type="similarity">
    <text evidence="2 8">Belongs to the 4-toluene sulfonate uptake permease (TSUP) (TC 2.A.102) family.</text>
</comment>
<dbReference type="InterPro" id="IPR002781">
    <property type="entry name" value="TM_pro_TauE-like"/>
</dbReference>
<feature type="transmembrane region" description="Helical" evidence="8">
    <location>
        <begin position="204"/>
        <end position="221"/>
    </location>
</feature>
<dbReference type="AlphaFoldDB" id="A0A5J5GG76"/>
<dbReference type="EMBL" id="VYQE01000004">
    <property type="protein sequence ID" value="KAA9007087.1"/>
    <property type="molecule type" value="Genomic_DNA"/>
</dbReference>
<feature type="transmembrane region" description="Helical" evidence="8">
    <location>
        <begin position="109"/>
        <end position="131"/>
    </location>
</feature>
<feature type="transmembrane region" description="Helical" evidence="8">
    <location>
        <begin position="50"/>
        <end position="70"/>
    </location>
</feature>
<evidence type="ECO:0000256" key="1">
    <source>
        <dbReference type="ARBA" id="ARBA00004651"/>
    </source>
</evidence>
<keyword evidence="3" id="KW-0813">Transport</keyword>
<dbReference type="Pfam" id="PF01925">
    <property type="entry name" value="TauE"/>
    <property type="match status" value="1"/>
</dbReference>
<dbReference type="RefSeq" id="WP_150446106.1">
    <property type="nucleotide sequence ID" value="NZ_VYQE01000004.1"/>
</dbReference>
<gene>
    <name evidence="9" type="ORF">F3S47_15095</name>
</gene>
<dbReference type="InterPro" id="IPR052017">
    <property type="entry name" value="TSUP"/>
</dbReference>
<feature type="transmembrane region" description="Helical" evidence="8">
    <location>
        <begin position="12"/>
        <end position="38"/>
    </location>
</feature>
<evidence type="ECO:0000256" key="4">
    <source>
        <dbReference type="ARBA" id="ARBA00022475"/>
    </source>
</evidence>
<evidence type="ECO:0000313" key="9">
    <source>
        <dbReference type="EMBL" id="KAA9007087.1"/>
    </source>
</evidence>
<organism evidence="9 10">
    <name type="scientific">Histidinibacterium aquaticum</name>
    <dbReference type="NCBI Taxonomy" id="2613962"/>
    <lineage>
        <taxon>Bacteria</taxon>
        <taxon>Pseudomonadati</taxon>
        <taxon>Pseudomonadota</taxon>
        <taxon>Alphaproteobacteria</taxon>
        <taxon>Rhodobacterales</taxon>
        <taxon>Paracoccaceae</taxon>
        <taxon>Histidinibacterium</taxon>
    </lineage>
</organism>
<dbReference type="PANTHER" id="PTHR30269:SF37">
    <property type="entry name" value="MEMBRANE TRANSPORTER PROTEIN"/>
    <property type="match status" value="1"/>
</dbReference>
<reference evidence="9 10" key="1">
    <citation type="submission" date="2019-09" db="EMBL/GenBank/DDBJ databases">
        <authorList>
            <person name="Park J.-S."/>
            <person name="Choi H.-J."/>
        </authorList>
    </citation>
    <scope>NUCLEOTIDE SEQUENCE [LARGE SCALE GENOMIC DNA]</scope>
    <source>
        <strain evidence="9 10">176SS1-4</strain>
    </source>
</reference>
<evidence type="ECO:0000256" key="8">
    <source>
        <dbReference type="RuleBase" id="RU363041"/>
    </source>
</evidence>
<proteinExistence type="inferred from homology"/>
<evidence type="ECO:0000313" key="10">
    <source>
        <dbReference type="Proteomes" id="UP000326554"/>
    </source>
</evidence>
<protein>
    <recommendedName>
        <fullName evidence="8">Probable membrane transporter protein</fullName>
    </recommendedName>
</protein>
<keyword evidence="5 8" id="KW-0812">Transmembrane</keyword>
<dbReference type="PANTHER" id="PTHR30269">
    <property type="entry name" value="TRANSMEMBRANE PROTEIN YFCA"/>
    <property type="match status" value="1"/>
</dbReference>
<evidence type="ECO:0000256" key="6">
    <source>
        <dbReference type="ARBA" id="ARBA00022989"/>
    </source>
</evidence>
<evidence type="ECO:0000256" key="3">
    <source>
        <dbReference type="ARBA" id="ARBA00022448"/>
    </source>
</evidence>
<accession>A0A5J5GG76</accession>
<dbReference type="Proteomes" id="UP000326554">
    <property type="component" value="Unassembled WGS sequence"/>
</dbReference>
<evidence type="ECO:0000256" key="7">
    <source>
        <dbReference type="ARBA" id="ARBA00023136"/>
    </source>
</evidence>
<feature type="transmembrane region" description="Helical" evidence="8">
    <location>
        <begin position="143"/>
        <end position="167"/>
    </location>
</feature>
<keyword evidence="10" id="KW-1185">Reference proteome</keyword>
<keyword evidence="6 8" id="KW-1133">Transmembrane helix</keyword>
<dbReference type="GO" id="GO:0005886">
    <property type="term" value="C:plasma membrane"/>
    <property type="evidence" value="ECO:0007669"/>
    <property type="project" value="UniProtKB-SubCell"/>
</dbReference>
<evidence type="ECO:0000256" key="2">
    <source>
        <dbReference type="ARBA" id="ARBA00009142"/>
    </source>
</evidence>
<comment type="caution">
    <text evidence="9">The sequence shown here is derived from an EMBL/GenBank/DDBJ whole genome shotgun (WGS) entry which is preliminary data.</text>
</comment>
<sequence length="256" mass="27069">MNALTSLLSPDLLLFACAVTLVSGIVKGAVGFAMPLIMISGMGILLDPKLVVAGIILPIVLSNLLQVLRAGLGDAWTAIKDFAVYIVIVCVMILISAQFITVIPSDVMFLVLGIPVTVLCAIQLAGLRIVIAPQWRRTASLVAGFLSGTLGGLAGTWGPTTVLYLVALDTPKARQIVVQGVIYGLGSVMLLLGHLQSGVLNGRTVWFSALLLIPATLGMWVGFRIQDRIDQETFRKATLAVLLVAGLNLVRRGLMG</sequence>
<feature type="transmembrane region" description="Helical" evidence="8">
    <location>
        <begin position="173"/>
        <end position="192"/>
    </location>
</feature>
<name>A0A5J5GG76_9RHOB</name>
<comment type="subcellular location">
    <subcellularLocation>
        <location evidence="1 8">Cell membrane</location>
        <topology evidence="1 8">Multi-pass membrane protein</topology>
    </subcellularLocation>
</comment>
<feature type="transmembrane region" description="Helical" evidence="8">
    <location>
        <begin position="233"/>
        <end position="250"/>
    </location>
</feature>
<keyword evidence="7 8" id="KW-0472">Membrane</keyword>